<reference evidence="2" key="1">
    <citation type="submission" date="2016-11" db="EMBL/GenBank/DDBJ databases">
        <title>The genome sequence of Colletotrichum cuscutae.</title>
        <authorList>
            <person name="Baroncelli R."/>
        </authorList>
    </citation>
    <scope>NUCLEOTIDE SEQUENCE</scope>
    <source>
        <strain evidence="2">IMI 304802</strain>
    </source>
</reference>
<feature type="region of interest" description="Disordered" evidence="1">
    <location>
        <begin position="45"/>
        <end position="75"/>
    </location>
</feature>
<sequence>MRLPPQLIISLLSPSHHPLHSNHFIQPPRLHPHLLLHPHTYPHLHPPLHPVSSSPPLPITTPRKQPSKPLQPNPINLVEPISLRTVHVNNRHQRVLDDDRHDDLAPAVPITRNVPRKGIDVGHELGLARGGGGAADAAAKGDLLAGDFAHEGAQDEGSFGGRG</sequence>
<dbReference type="AlphaFoldDB" id="A0AAI9TVF6"/>
<evidence type="ECO:0000313" key="2">
    <source>
        <dbReference type="EMBL" id="KAK1445326.1"/>
    </source>
</evidence>
<gene>
    <name evidence="2" type="ORF">CCUS01_12653</name>
</gene>
<evidence type="ECO:0000256" key="1">
    <source>
        <dbReference type="SAM" id="MobiDB-lite"/>
    </source>
</evidence>
<feature type="compositionally biased region" description="Pro residues" evidence="1">
    <location>
        <begin position="45"/>
        <end position="59"/>
    </location>
</feature>
<accession>A0AAI9TVF6</accession>
<feature type="compositionally biased region" description="Polar residues" evidence="1">
    <location>
        <begin position="62"/>
        <end position="74"/>
    </location>
</feature>
<evidence type="ECO:0000313" key="3">
    <source>
        <dbReference type="Proteomes" id="UP001239213"/>
    </source>
</evidence>
<keyword evidence="3" id="KW-1185">Reference proteome</keyword>
<comment type="caution">
    <text evidence="2">The sequence shown here is derived from an EMBL/GenBank/DDBJ whole genome shotgun (WGS) entry which is preliminary data.</text>
</comment>
<name>A0AAI9TVF6_9PEZI</name>
<protein>
    <submittedName>
        <fullName evidence="2">Uncharacterized protein</fullName>
    </submittedName>
</protein>
<proteinExistence type="predicted"/>
<dbReference type="EMBL" id="MPDP01000324">
    <property type="protein sequence ID" value="KAK1445326.1"/>
    <property type="molecule type" value="Genomic_DNA"/>
</dbReference>
<organism evidence="2 3">
    <name type="scientific">Colletotrichum cuscutae</name>
    <dbReference type="NCBI Taxonomy" id="1209917"/>
    <lineage>
        <taxon>Eukaryota</taxon>
        <taxon>Fungi</taxon>
        <taxon>Dikarya</taxon>
        <taxon>Ascomycota</taxon>
        <taxon>Pezizomycotina</taxon>
        <taxon>Sordariomycetes</taxon>
        <taxon>Hypocreomycetidae</taxon>
        <taxon>Glomerellales</taxon>
        <taxon>Glomerellaceae</taxon>
        <taxon>Colletotrichum</taxon>
        <taxon>Colletotrichum acutatum species complex</taxon>
    </lineage>
</organism>
<dbReference type="Proteomes" id="UP001239213">
    <property type="component" value="Unassembled WGS sequence"/>
</dbReference>